<dbReference type="GO" id="GO:0008270">
    <property type="term" value="F:zinc ion binding"/>
    <property type="evidence" value="ECO:0007669"/>
    <property type="project" value="UniProtKB-KW"/>
</dbReference>
<keyword evidence="2" id="KW-0863">Zinc-finger</keyword>
<feature type="compositionally biased region" description="Polar residues" evidence="4">
    <location>
        <begin position="821"/>
        <end position="834"/>
    </location>
</feature>
<protein>
    <recommendedName>
        <fullName evidence="5">RanBP2-type domain-containing protein</fullName>
    </recommendedName>
</protein>
<evidence type="ECO:0000256" key="1">
    <source>
        <dbReference type="ARBA" id="ARBA00022723"/>
    </source>
</evidence>
<feature type="compositionally biased region" description="Acidic residues" evidence="4">
    <location>
        <begin position="208"/>
        <end position="217"/>
    </location>
</feature>
<feature type="compositionally biased region" description="Low complexity" evidence="4">
    <location>
        <begin position="483"/>
        <end position="501"/>
    </location>
</feature>
<evidence type="ECO:0000256" key="3">
    <source>
        <dbReference type="ARBA" id="ARBA00022833"/>
    </source>
</evidence>
<reference evidence="6 7" key="1">
    <citation type="submission" date="2024-10" db="EMBL/GenBank/DDBJ databases">
        <title>Updated reference genomes for cyclostephanoid diatoms.</title>
        <authorList>
            <person name="Roberts W.R."/>
            <person name="Alverson A.J."/>
        </authorList>
    </citation>
    <scope>NUCLEOTIDE SEQUENCE [LARGE SCALE GENOMIC DNA]</scope>
    <source>
        <strain evidence="6 7">AJA010-31</strain>
    </source>
</reference>
<feature type="region of interest" description="Disordered" evidence="4">
    <location>
        <begin position="62"/>
        <end position="134"/>
    </location>
</feature>
<dbReference type="AlphaFoldDB" id="A0ABD3QHL6"/>
<feature type="compositionally biased region" description="Basic and acidic residues" evidence="4">
    <location>
        <begin position="619"/>
        <end position="664"/>
    </location>
</feature>
<feature type="compositionally biased region" description="Low complexity" evidence="4">
    <location>
        <begin position="9"/>
        <end position="20"/>
    </location>
</feature>
<evidence type="ECO:0000259" key="5">
    <source>
        <dbReference type="PROSITE" id="PS01358"/>
    </source>
</evidence>
<feature type="domain" description="RanBP2-type" evidence="5">
    <location>
        <begin position="135"/>
        <end position="154"/>
    </location>
</feature>
<feature type="compositionally biased region" description="Basic and acidic residues" evidence="4">
    <location>
        <begin position="160"/>
        <end position="172"/>
    </location>
</feature>
<feature type="compositionally biased region" description="Basic and acidic residues" evidence="4">
    <location>
        <begin position="850"/>
        <end position="879"/>
    </location>
</feature>
<feature type="compositionally biased region" description="Basic and acidic residues" evidence="4">
    <location>
        <begin position="185"/>
        <end position="195"/>
    </location>
</feature>
<keyword evidence="1" id="KW-0479">Metal-binding</keyword>
<feature type="region of interest" description="Disordered" evidence="4">
    <location>
        <begin position="476"/>
        <end position="517"/>
    </location>
</feature>
<keyword evidence="7" id="KW-1185">Reference proteome</keyword>
<evidence type="ECO:0000256" key="2">
    <source>
        <dbReference type="ARBA" id="ARBA00022771"/>
    </source>
</evidence>
<dbReference type="InterPro" id="IPR001876">
    <property type="entry name" value="Znf_RanBP2"/>
</dbReference>
<keyword evidence="3" id="KW-0862">Zinc</keyword>
<proteinExistence type="predicted"/>
<organism evidence="6 7">
    <name type="scientific">Cyclotella atomus</name>
    <dbReference type="NCBI Taxonomy" id="382360"/>
    <lineage>
        <taxon>Eukaryota</taxon>
        <taxon>Sar</taxon>
        <taxon>Stramenopiles</taxon>
        <taxon>Ochrophyta</taxon>
        <taxon>Bacillariophyta</taxon>
        <taxon>Coscinodiscophyceae</taxon>
        <taxon>Thalassiosirophycidae</taxon>
        <taxon>Stephanodiscales</taxon>
        <taxon>Stephanodiscaceae</taxon>
        <taxon>Cyclotella</taxon>
    </lineage>
</organism>
<dbReference type="Proteomes" id="UP001530400">
    <property type="component" value="Unassembled WGS sequence"/>
</dbReference>
<dbReference type="PROSITE" id="PS01358">
    <property type="entry name" value="ZF_RANBP2_1"/>
    <property type="match status" value="1"/>
</dbReference>
<evidence type="ECO:0000313" key="7">
    <source>
        <dbReference type="Proteomes" id="UP001530400"/>
    </source>
</evidence>
<evidence type="ECO:0000313" key="6">
    <source>
        <dbReference type="EMBL" id="KAL3799854.1"/>
    </source>
</evidence>
<feature type="region of interest" description="Disordered" evidence="4">
    <location>
        <begin position="156"/>
        <end position="281"/>
    </location>
</feature>
<sequence length="962" mass="104112">MESSLNEDAPGAAAAPATSSTVASVAVAAEKISCSAASAVNAPESTSAGQVIDASSDQVLADSSAPECIADVSNSAPSGAQPGDFNANGITSEPPKPKIRIKLKLSPKRDTEDSSGLAEAKTDTDPAEEADEEDWLCLKCINNNNHKRIRCWNCKGWKGGKRENFNPNKAKDDEGDPMEVDEDAETARAIEEHTASLDLRATDTASNDVEEESDDDMPMLSLKSKPDKNKKSKPTSSDNPSGSPPSAESSAPKPKAAAPAKPSSTEPKKSKKSHPKTGKLFSGSLRSAAAAHRNRQMHVPPIGSPGLLMLPNPSTVASFPLEDGTVDKKRKTTIDDVAHLLHNGYILPRTVYEQSMIAGGYTYEKRLNYPHRGSSTERTVDDMFDSDVSLYLHFPELIPLDVWERRLKRPEVESSDNVKAEITSEQDLAQFKTEEVLSQPSEMKEFKSEQPEDMKVDEEKGPRLVDAVIQSLSKLTGDAKNRNASVMSNESSSLNSENSAMPDAALSQPPLPTESSSGIRLTKMPQLNPSQPGTRKHSLPHQPMTFLDMIPISLASTYPPKYVEKRRAYAQAVMEREHLIIESQEATDDAIDNAEKYQAHKEAWDRMFEYQKQQIAKREAAAEEADRKAKEEAELKEKESSENDIADSKPETDPSQSKSDRESGDSGGANASETNVGVPNKRKKEDPVDYMPKPPEPPPPERFVTVPDIPIPPSPPSVLEVEHASVKPDEKAEDRLSTMHVPKVDQNLIRHLDPNCFLPTAEGRYFGLLSNYIADPLFVGPAAIGIRGITSGGGTGLATSYIGGGRGAAGLISGPLRGGMSSWQQSRETQSSTDKPAVTSSKPSSKKKEKKEPEEPPAKAKTDSDERANDAKPSPEKSEASSSTSKKRRPSETGGDEGGSSKKKVARVIPLATGDRNTLATEIASGPAGEEFPEGWTVKTYRRAGGETVGKTDRFWFSRKLC</sequence>
<feature type="region of interest" description="Disordered" evidence="4">
    <location>
        <begin position="813"/>
        <end position="933"/>
    </location>
</feature>
<feature type="compositionally biased region" description="Acidic residues" evidence="4">
    <location>
        <begin position="125"/>
        <end position="134"/>
    </location>
</feature>
<comment type="caution">
    <text evidence="6">The sequence shown here is derived from an EMBL/GenBank/DDBJ whole genome shotgun (WGS) entry which is preliminary data.</text>
</comment>
<accession>A0ABD3QHL6</accession>
<feature type="region of interest" description="Disordered" evidence="4">
    <location>
        <begin position="619"/>
        <end position="702"/>
    </location>
</feature>
<gene>
    <name evidence="6" type="ORF">ACHAWO_009975</name>
</gene>
<dbReference type="EMBL" id="JALLPJ020000175">
    <property type="protein sequence ID" value="KAL3799854.1"/>
    <property type="molecule type" value="Genomic_DNA"/>
</dbReference>
<feature type="compositionally biased region" description="Low complexity" evidence="4">
    <location>
        <begin position="234"/>
        <end position="265"/>
    </location>
</feature>
<feature type="region of interest" description="Disordered" evidence="4">
    <location>
        <begin position="1"/>
        <end position="20"/>
    </location>
</feature>
<name>A0ABD3QHL6_9STRA</name>
<feature type="compositionally biased region" description="Basic residues" evidence="4">
    <location>
        <begin position="97"/>
        <end position="106"/>
    </location>
</feature>
<evidence type="ECO:0000256" key="4">
    <source>
        <dbReference type="SAM" id="MobiDB-lite"/>
    </source>
</evidence>
<feature type="compositionally biased region" description="Acidic residues" evidence="4">
    <location>
        <begin position="173"/>
        <end position="184"/>
    </location>
</feature>
<feature type="compositionally biased region" description="Pro residues" evidence="4">
    <location>
        <begin position="692"/>
        <end position="701"/>
    </location>
</feature>
<feature type="region of interest" description="Disordered" evidence="4">
    <location>
        <begin position="435"/>
        <end position="459"/>
    </location>
</feature>
<feature type="compositionally biased region" description="Basic and acidic residues" evidence="4">
    <location>
        <begin position="442"/>
        <end position="459"/>
    </location>
</feature>